<dbReference type="NCBIfam" id="NF033573">
    <property type="entry name" value="transpos_IS200"/>
    <property type="match status" value="1"/>
</dbReference>
<evidence type="ECO:0000313" key="2">
    <source>
        <dbReference type="EMBL" id="MBU2872664.1"/>
    </source>
</evidence>
<name>A0ABS6A4L1_9GAMM</name>
<reference evidence="2 3" key="1">
    <citation type="submission" date="2021-05" db="EMBL/GenBank/DDBJ databases">
        <title>Draft genomes of bacteria isolated from model marine particles.</title>
        <authorList>
            <person name="Datta M.S."/>
            <person name="Schwartzman J.A."/>
            <person name="Enke T.N."/>
            <person name="Saavedra J."/>
            <person name="Cermak N."/>
            <person name="Cordero O.X."/>
        </authorList>
    </citation>
    <scope>NUCLEOTIDE SEQUENCE [LARGE SCALE GENOMIC DNA]</scope>
    <source>
        <strain evidence="2 3">D2M19</strain>
    </source>
</reference>
<dbReference type="PANTHER" id="PTHR33360">
    <property type="entry name" value="TRANSPOSASE FOR INSERTION SEQUENCE ELEMENT IS200"/>
    <property type="match status" value="1"/>
</dbReference>
<dbReference type="InterPro" id="IPR002686">
    <property type="entry name" value="Transposase_17"/>
</dbReference>
<dbReference type="EMBL" id="JAHKPV010000001">
    <property type="protein sequence ID" value="MBU2872664.1"/>
    <property type="molecule type" value="Genomic_DNA"/>
</dbReference>
<dbReference type="Pfam" id="PF01797">
    <property type="entry name" value="Y1_Tnp"/>
    <property type="match status" value="1"/>
</dbReference>
<proteinExistence type="predicted"/>
<organism evidence="2 3">
    <name type="scientific">Marinobacter salexigens</name>
    <dbReference type="NCBI Taxonomy" id="1925763"/>
    <lineage>
        <taxon>Bacteria</taxon>
        <taxon>Pseudomonadati</taxon>
        <taxon>Pseudomonadota</taxon>
        <taxon>Gammaproteobacteria</taxon>
        <taxon>Pseudomonadales</taxon>
        <taxon>Marinobacteraceae</taxon>
        <taxon>Marinobacter</taxon>
    </lineage>
</organism>
<evidence type="ECO:0000313" key="3">
    <source>
        <dbReference type="Proteomes" id="UP000753376"/>
    </source>
</evidence>
<keyword evidence="3" id="KW-1185">Reference proteome</keyword>
<protein>
    <submittedName>
        <fullName evidence="2">IS200/IS605 family transposase</fullName>
    </submittedName>
</protein>
<sequence>MFYRSEYEAYQNCYHFTAATKYRKSVFDERIRSRLEQLLTEKAESIDLKVHAVAAAVNHIHILVQGDAEPSFISQTILGYTSRLIRKEFPVLKQLHEKQLWGGKACTNIKDESHLSNATDYIKRHDPLDSRVE</sequence>
<dbReference type="RefSeq" id="WP_216006575.1">
    <property type="nucleotide sequence ID" value="NZ_JAHKPV010000001.1"/>
</dbReference>
<feature type="domain" description="Transposase IS200-like" evidence="1">
    <location>
        <begin position="9"/>
        <end position="125"/>
    </location>
</feature>
<accession>A0ABS6A4L1</accession>
<evidence type="ECO:0000259" key="1">
    <source>
        <dbReference type="SMART" id="SM01321"/>
    </source>
</evidence>
<dbReference type="Proteomes" id="UP000753376">
    <property type="component" value="Unassembled WGS sequence"/>
</dbReference>
<gene>
    <name evidence="2" type="primary">tnpA</name>
    <name evidence="2" type="ORF">KO508_01475</name>
</gene>
<comment type="caution">
    <text evidence="2">The sequence shown here is derived from an EMBL/GenBank/DDBJ whole genome shotgun (WGS) entry which is preliminary data.</text>
</comment>
<dbReference type="SMART" id="SM01321">
    <property type="entry name" value="Y1_Tnp"/>
    <property type="match status" value="1"/>
</dbReference>